<evidence type="ECO:0000313" key="2">
    <source>
        <dbReference type="EMBL" id="QDY77540.1"/>
    </source>
</evidence>
<keyword evidence="1" id="KW-0732">Signal</keyword>
<feature type="signal peptide" evidence="1">
    <location>
        <begin position="1"/>
        <end position="32"/>
    </location>
</feature>
<evidence type="ECO:0000256" key="1">
    <source>
        <dbReference type="SAM" id="SignalP"/>
    </source>
</evidence>
<dbReference type="KEGG" id="sqz:FQU76_14530"/>
<protein>
    <submittedName>
        <fullName evidence="2">Uncharacterized protein</fullName>
    </submittedName>
</protein>
<feature type="chain" id="PRO_5022793803" evidence="1">
    <location>
        <begin position="33"/>
        <end position="176"/>
    </location>
</feature>
<dbReference type="AlphaFoldDB" id="A0A5B8JID2"/>
<dbReference type="Proteomes" id="UP000320580">
    <property type="component" value="Chromosome"/>
</dbReference>
<reference evidence="2 3" key="1">
    <citation type="submission" date="2019-07" db="EMBL/GenBank/DDBJ databases">
        <authorList>
            <person name="Zhu P."/>
        </authorList>
    </citation>
    <scope>NUCLEOTIDE SEQUENCE [LARGE SCALE GENOMIC DNA]</scope>
    <source>
        <strain evidence="2 3">SSL-25</strain>
    </source>
</reference>
<name>A0A5B8JID2_9ACTN</name>
<sequence>MPKSPTCCGLALASAALTVCTFGLIAGAPAQAATTGFPTPGTPFLIKSTIEGASLCATYEKAKPTSKNGSLKFRKCTSGDLRQRFVQPSVNAEGYGIVRNTEKDGCILGSYLEYLRLCKKALWRQNADGTVSDPKPSDGYWCLRNSLISGTLMRLFVFHGKDEAAVFDIVPLTSTF</sequence>
<dbReference type="EMBL" id="CP042266">
    <property type="protein sequence ID" value="QDY77540.1"/>
    <property type="molecule type" value="Genomic_DNA"/>
</dbReference>
<accession>A0A5B8JID2</accession>
<evidence type="ECO:0000313" key="3">
    <source>
        <dbReference type="Proteomes" id="UP000320580"/>
    </source>
</evidence>
<keyword evidence="3" id="KW-1185">Reference proteome</keyword>
<proteinExistence type="predicted"/>
<organism evidence="2 3">
    <name type="scientific">Streptomyces qinzhouensis</name>
    <dbReference type="NCBI Taxonomy" id="2599401"/>
    <lineage>
        <taxon>Bacteria</taxon>
        <taxon>Bacillati</taxon>
        <taxon>Actinomycetota</taxon>
        <taxon>Actinomycetes</taxon>
        <taxon>Kitasatosporales</taxon>
        <taxon>Streptomycetaceae</taxon>
        <taxon>Streptomyces</taxon>
    </lineage>
</organism>
<dbReference type="RefSeq" id="WP_146480877.1">
    <property type="nucleotide sequence ID" value="NZ_CP042266.1"/>
</dbReference>
<gene>
    <name evidence="2" type="ORF">FQU76_14530</name>
</gene>